<evidence type="ECO:0008006" key="4">
    <source>
        <dbReference type="Google" id="ProtNLM"/>
    </source>
</evidence>
<accession>A0AAV4YBK9</accession>
<feature type="compositionally biased region" description="Polar residues" evidence="1">
    <location>
        <begin position="21"/>
        <end position="30"/>
    </location>
</feature>
<dbReference type="EMBL" id="BPLR01001598">
    <property type="protein sequence ID" value="GIZ03381.1"/>
    <property type="molecule type" value="Genomic_DNA"/>
</dbReference>
<feature type="region of interest" description="Disordered" evidence="1">
    <location>
        <begin position="1"/>
        <end position="34"/>
    </location>
</feature>
<name>A0AAV4YBK9_CAEEX</name>
<protein>
    <recommendedName>
        <fullName evidence="4">Reverse transcriptase</fullName>
    </recommendedName>
</protein>
<feature type="compositionally biased region" description="Basic residues" evidence="1">
    <location>
        <begin position="7"/>
        <end position="16"/>
    </location>
</feature>
<comment type="caution">
    <text evidence="2">The sequence shown here is derived from an EMBL/GenBank/DDBJ whole genome shotgun (WGS) entry which is preliminary data.</text>
</comment>
<organism evidence="2 3">
    <name type="scientific">Caerostris extrusa</name>
    <name type="common">Bark spider</name>
    <name type="synonym">Caerostris bankana</name>
    <dbReference type="NCBI Taxonomy" id="172846"/>
    <lineage>
        <taxon>Eukaryota</taxon>
        <taxon>Metazoa</taxon>
        <taxon>Ecdysozoa</taxon>
        <taxon>Arthropoda</taxon>
        <taxon>Chelicerata</taxon>
        <taxon>Arachnida</taxon>
        <taxon>Araneae</taxon>
        <taxon>Araneomorphae</taxon>
        <taxon>Entelegynae</taxon>
        <taxon>Araneoidea</taxon>
        <taxon>Araneidae</taxon>
        <taxon>Caerostris</taxon>
    </lineage>
</organism>
<reference evidence="2 3" key="1">
    <citation type="submission" date="2021-06" db="EMBL/GenBank/DDBJ databases">
        <title>Caerostris extrusa draft genome.</title>
        <authorList>
            <person name="Kono N."/>
            <person name="Arakawa K."/>
        </authorList>
    </citation>
    <scope>NUCLEOTIDE SEQUENCE [LARGE SCALE GENOMIC DNA]</scope>
</reference>
<sequence>MDAVLTHKIRKSKGVQRQREGGNTSGSSEYGTLPRCSPTSDTILIEFFIFPPQNFPTGRKEARIFEWKLLGLIITDVIVRGMDSDENGFELTHADVFWFVMEGSSIVNLTRVQEDFYVNQIISGHGTLGLPKQIFGKAAACTCGHSLEVRKHLIFDCPQWDSIRQKFFPPNFKKSAIDLLIFNNKSRNGLREIMKHKFQTLLSSLENEDTPA</sequence>
<gene>
    <name evidence="2" type="ORF">CEXT_40331</name>
</gene>
<evidence type="ECO:0000313" key="2">
    <source>
        <dbReference type="EMBL" id="GIZ03381.1"/>
    </source>
</evidence>
<keyword evidence="3" id="KW-1185">Reference proteome</keyword>
<dbReference type="Proteomes" id="UP001054945">
    <property type="component" value="Unassembled WGS sequence"/>
</dbReference>
<dbReference type="AlphaFoldDB" id="A0AAV4YBK9"/>
<evidence type="ECO:0000313" key="3">
    <source>
        <dbReference type="Proteomes" id="UP001054945"/>
    </source>
</evidence>
<proteinExistence type="predicted"/>
<evidence type="ECO:0000256" key="1">
    <source>
        <dbReference type="SAM" id="MobiDB-lite"/>
    </source>
</evidence>